<organism evidence="7 8">
    <name type="scientific">Sedimentibacter hydroxybenzoicus DSM 7310</name>
    <dbReference type="NCBI Taxonomy" id="1123245"/>
    <lineage>
        <taxon>Bacteria</taxon>
        <taxon>Bacillati</taxon>
        <taxon>Bacillota</taxon>
        <taxon>Tissierellia</taxon>
        <taxon>Sedimentibacter</taxon>
    </lineage>
</organism>
<evidence type="ECO:0000313" key="8">
    <source>
        <dbReference type="Proteomes" id="UP000611629"/>
    </source>
</evidence>
<keyword evidence="8" id="KW-1185">Reference proteome</keyword>
<name>A0A974GW07_SEDHY</name>
<evidence type="ECO:0000256" key="5">
    <source>
        <dbReference type="ARBA" id="ARBA00023211"/>
    </source>
</evidence>
<dbReference type="PANTHER" id="PTHR34990:SF2">
    <property type="entry name" value="BLL8164 PROTEIN"/>
    <property type="match status" value="1"/>
</dbReference>
<dbReference type="Proteomes" id="UP000611629">
    <property type="component" value="Unassembled WGS sequence"/>
</dbReference>
<accession>A0A974GW07</accession>
<proteinExistence type="predicted"/>
<dbReference type="GO" id="GO:0016020">
    <property type="term" value="C:membrane"/>
    <property type="evidence" value="ECO:0007669"/>
    <property type="project" value="GOC"/>
</dbReference>
<dbReference type="InterPro" id="IPR004843">
    <property type="entry name" value="Calcineurin-like_PHP"/>
</dbReference>
<gene>
    <name evidence="7" type="ORF">HZF24_07435</name>
</gene>
<evidence type="ECO:0000256" key="1">
    <source>
        <dbReference type="ARBA" id="ARBA00022475"/>
    </source>
</evidence>
<feature type="domain" description="Calcineurin-like phosphoesterase" evidence="6">
    <location>
        <begin position="24"/>
        <end position="231"/>
    </location>
</feature>
<dbReference type="GO" id="GO:0009245">
    <property type="term" value="P:lipid A biosynthetic process"/>
    <property type="evidence" value="ECO:0007669"/>
    <property type="project" value="TreeGrafter"/>
</dbReference>
<dbReference type="Gene3D" id="3.60.21.10">
    <property type="match status" value="1"/>
</dbReference>
<evidence type="ECO:0000256" key="4">
    <source>
        <dbReference type="ARBA" id="ARBA00023136"/>
    </source>
</evidence>
<comment type="caution">
    <text evidence="7">The sequence shown here is derived from an EMBL/GenBank/DDBJ whole genome shotgun (WGS) entry which is preliminary data.</text>
</comment>
<keyword evidence="2" id="KW-0997">Cell inner membrane</keyword>
<evidence type="ECO:0000256" key="2">
    <source>
        <dbReference type="ARBA" id="ARBA00022519"/>
    </source>
</evidence>
<evidence type="ECO:0000259" key="6">
    <source>
        <dbReference type="Pfam" id="PF00149"/>
    </source>
</evidence>
<sequence length="305" mass="36157">MNYLNRISKVYNSAERVFFDDNSKFILMSDCHRGDGSWSDSFSRNRNIFFAALSHYYKEGYTYIEIGDGDELWENRSFQNIVDQHRDAFWIMKEFYDKDRFYMIYGNHDMVKKKEKFTEENLYQYFRQRDGKIIALFKDIKVHEGIVLKHRDDGTEIVLLHGHQVDFLNSDMWKIARFLVRYFWKPLENFGVNDVTRTAKNYEKKNEMAKKLMEWAVKENKIIIAGHNHKPMLDSDNMVPYFNDGSCVHPRCITGLEISEGNIQLVKWSVKARDTGELLIGRDILAGPVKIKNYINNNFILTHNN</sequence>
<keyword evidence="1" id="KW-1003">Cell membrane</keyword>
<dbReference type="InterPro" id="IPR029052">
    <property type="entry name" value="Metallo-depent_PP-like"/>
</dbReference>
<keyword evidence="4" id="KW-0472">Membrane</keyword>
<dbReference type="GO" id="GO:0008758">
    <property type="term" value="F:UDP-2,3-diacylglucosamine hydrolase activity"/>
    <property type="evidence" value="ECO:0007669"/>
    <property type="project" value="TreeGrafter"/>
</dbReference>
<reference evidence="7" key="1">
    <citation type="submission" date="2020-07" db="EMBL/GenBank/DDBJ databases">
        <title>Genomic analysis of a strain of Sedimentibacter Hydroxybenzoicus DSM7310.</title>
        <authorList>
            <person name="Ma S."/>
        </authorList>
    </citation>
    <scope>NUCLEOTIDE SEQUENCE</scope>
    <source>
        <strain evidence="7">DSM 7310</strain>
    </source>
</reference>
<dbReference type="Pfam" id="PF00149">
    <property type="entry name" value="Metallophos"/>
    <property type="match status" value="1"/>
</dbReference>
<dbReference type="AlphaFoldDB" id="A0A974GW07"/>
<dbReference type="InterPro" id="IPR043461">
    <property type="entry name" value="LpxH-like"/>
</dbReference>
<dbReference type="EMBL" id="JACBNQ010000005">
    <property type="protein sequence ID" value="NYB73972.1"/>
    <property type="molecule type" value="Genomic_DNA"/>
</dbReference>
<protein>
    <submittedName>
        <fullName evidence="7">Metallophosphoesterase family protein</fullName>
    </submittedName>
</protein>
<keyword evidence="5" id="KW-0464">Manganese</keyword>
<keyword evidence="3" id="KW-0479">Metal-binding</keyword>
<dbReference type="PANTHER" id="PTHR34990">
    <property type="entry name" value="UDP-2,3-DIACYLGLUCOSAMINE HYDROLASE-RELATED"/>
    <property type="match status" value="1"/>
</dbReference>
<dbReference type="GO" id="GO:0046872">
    <property type="term" value="F:metal ion binding"/>
    <property type="evidence" value="ECO:0007669"/>
    <property type="project" value="UniProtKB-KW"/>
</dbReference>
<dbReference type="SUPFAM" id="SSF56300">
    <property type="entry name" value="Metallo-dependent phosphatases"/>
    <property type="match status" value="1"/>
</dbReference>
<evidence type="ECO:0000313" key="7">
    <source>
        <dbReference type="EMBL" id="NYB73972.1"/>
    </source>
</evidence>
<dbReference type="RefSeq" id="WP_179237661.1">
    <property type="nucleotide sequence ID" value="NZ_JACBNQ010000005.1"/>
</dbReference>
<evidence type="ECO:0000256" key="3">
    <source>
        <dbReference type="ARBA" id="ARBA00022723"/>
    </source>
</evidence>